<gene>
    <name evidence="3" type="ORF">NEMVEDRAFT_v1g210524</name>
</gene>
<sequence length="334" mass="37369">MDFLSTLVVVFLILVSSTQGAHHDKLFKKINTDGPVCFKAKGDQPAVITYKGHERVLNGIKLVHVSGKLSYDGRTKNFFGCGKRDHFNIFITDVIDNVVFPRKDIVKVMAFPRMHVYVRSEGCNDPGIVGCGQARMIVNGVDYAPGGRGFQVVVLDAMEGKILGTRRFDSYGQRSEALKAYHYLRSVKGHKIVLVAIADEAWDHGSHFPIDRELIRLGAKGPIIRQYRSSLALIGYAGRKRPHWMRFGQNPPSKGPTTVNSNIPIIPGGKGKSYWYEMTNRDCTSKTMLFADVSRPFLLSRNQQLKVWYGEDLDDVNEMGNAGRACVDVYAWLA</sequence>
<evidence type="ECO:0000256" key="1">
    <source>
        <dbReference type="SAM" id="SignalP"/>
    </source>
</evidence>
<dbReference type="EMBL" id="DS469629">
    <property type="protein sequence ID" value="EDO38286.1"/>
    <property type="molecule type" value="Genomic_DNA"/>
</dbReference>
<proteinExistence type="predicted"/>
<dbReference type="KEGG" id="nve:5509862"/>
<feature type="domain" description="ILEI/PANDER" evidence="2">
    <location>
        <begin position="148"/>
        <end position="238"/>
    </location>
</feature>
<keyword evidence="1" id="KW-0732">Signal</keyword>
<name>A7SDC2_NEMVE</name>
<organism evidence="3 4">
    <name type="scientific">Nematostella vectensis</name>
    <name type="common">Starlet sea anemone</name>
    <dbReference type="NCBI Taxonomy" id="45351"/>
    <lineage>
        <taxon>Eukaryota</taxon>
        <taxon>Metazoa</taxon>
        <taxon>Cnidaria</taxon>
        <taxon>Anthozoa</taxon>
        <taxon>Hexacorallia</taxon>
        <taxon>Actiniaria</taxon>
        <taxon>Edwardsiidae</taxon>
        <taxon>Nematostella</taxon>
    </lineage>
</organism>
<dbReference type="InParanoid" id="A7SDC2"/>
<dbReference type="InterPro" id="IPR039477">
    <property type="entry name" value="ILEI/PANDER_dom"/>
</dbReference>
<evidence type="ECO:0000313" key="4">
    <source>
        <dbReference type="Proteomes" id="UP000001593"/>
    </source>
</evidence>
<dbReference type="Pfam" id="PF15711">
    <property type="entry name" value="ILEI"/>
    <property type="match status" value="1"/>
</dbReference>
<feature type="signal peptide" evidence="1">
    <location>
        <begin position="1"/>
        <end position="20"/>
    </location>
</feature>
<evidence type="ECO:0000313" key="3">
    <source>
        <dbReference type="EMBL" id="EDO38286.1"/>
    </source>
</evidence>
<dbReference type="HOGENOM" id="CLU_832358_0_0_1"/>
<keyword evidence="4" id="KW-1185">Reference proteome</keyword>
<dbReference type="OrthoDB" id="5990519at2759"/>
<protein>
    <recommendedName>
        <fullName evidence="2">ILEI/PANDER domain-containing protein</fullName>
    </recommendedName>
</protein>
<evidence type="ECO:0000259" key="2">
    <source>
        <dbReference type="Pfam" id="PF15711"/>
    </source>
</evidence>
<dbReference type="PROSITE" id="PS52031">
    <property type="entry name" value="GG_LECTIN"/>
    <property type="match status" value="1"/>
</dbReference>
<dbReference type="PANTHER" id="PTHR15535:SF28">
    <property type="entry name" value="ILEI_PANDER DOMAIN-CONTAINING PROTEIN"/>
    <property type="match status" value="1"/>
</dbReference>
<dbReference type="AlphaFoldDB" id="A7SDC2"/>
<reference evidence="3 4" key="1">
    <citation type="journal article" date="2007" name="Science">
        <title>Sea anemone genome reveals ancestral eumetazoan gene repertoire and genomic organization.</title>
        <authorList>
            <person name="Putnam N.H."/>
            <person name="Srivastava M."/>
            <person name="Hellsten U."/>
            <person name="Dirks B."/>
            <person name="Chapman J."/>
            <person name="Salamov A."/>
            <person name="Terry A."/>
            <person name="Shapiro H."/>
            <person name="Lindquist E."/>
            <person name="Kapitonov V.V."/>
            <person name="Jurka J."/>
            <person name="Genikhovich G."/>
            <person name="Grigoriev I.V."/>
            <person name="Lucas S.M."/>
            <person name="Steele R.E."/>
            <person name="Finnerty J.R."/>
            <person name="Technau U."/>
            <person name="Martindale M.Q."/>
            <person name="Rokhsar D.S."/>
        </authorList>
    </citation>
    <scope>NUCLEOTIDE SEQUENCE [LARGE SCALE GENOMIC DNA]</scope>
    <source>
        <strain evidence="4">CH2 X CH6</strain>
    </source>
</reference>
<dbReference type="PANTHER" id="PTHR15535">
    <property type="entry name" value="TRANSMEMBRANE PROTEIN 2-RELATED"/>
    <property type="match status" value="1"/>
</dbReference>
<feature type="chain" id="PRO_5002714997" description="ILEI/PANDER domain-containing protein" evidence="1">
    <location>
        <begin position="21"/>
        <end position="334"/>
    </location>
</feature>
<dbReference type="InterPro" id="IPR052252">
    <property type="entry name" value="CEMIP/CEMIP2"/>
</dbReference>
<accession>A7SDC2</accession>
<dbReference type="Proteomes" id="UP000001593">
    <property type="component" value="Unassembled WGS sequence"/>
</dbReference>